<evidence type="ECO:0000313" key="5">
    <source>
        <dbReference type="Proteomes" id="UP001139682"/>
    </source>
</evidence>
<dbReference type="Proteomes" id="UP001139682">
    <property type="component" value="Unassembled WGS sequence"/>
</dbReference>
<dbReference type="RefSeq" id="WP_243605499.1">
    <property type="nucleotide sequence ID" value="NZ_JALGRD010000004.1"/>
</dbReference>
<proteinExistence type="inferred from homology"/>
<accession>A0A9X2ARF1</accession>
<dbReference type="InterPro" id="IPR000073">
    <property type="entry name" value="AB_hydrolase_1"/>
</dbReference>
<dbReference type="AlphaFoldDB" id="A0A9X2ARF1"/>
<dbReference type="InterPro" id="IPR029058">
    <property type="entry name" value="AB_hydrolase_fold"/>
</dbReference>
<dbReference type="PRINTS" id="PR00111">
    <property type="entry name" value="ABHYDROLASE"/>
</dbReference>
<reference evidence="4" key="1">
    <citation type="submission" date="2022-03" db="EMBL/GenBank/DDBJ databases">
        <title>Pseudomonas marianensis sp. nov., a marine bacterium isolated from deep-sea sediments of the Mariana Trench.</title>
        <authorList>
            <person name="Wei Y."/>
        </authorList>
    </citation>
    <scope>NUCLEOTIDE SEQUENCE</scope>
    <source>
        <strain evidence="4">PS1</strain>
    </source>
</reference>
<dbReference type="Gene3D" id="3.40.50.1820">
    <property type="entry name" value="alpha/beta hydrolase"/>
    <property type="match status" value="1"/>
</dbReference>
<keyword evidence="5" id="KW-1185">Reference proteome</keyword>
<organism evidence="4 5">
    <name type="scientific">Stutzerimonas marianensis</name>
    <dbReference type="NCBI Taxonomy" id="2929513"/>
    <lineage>
        <taxon>Bacteria</taxon>
        <taxon>Pseudomonadati</taxon>
        <taxon>Pseudomonadota</taxon>
        <taxon>Gammaproteobacteria</taxon>
        <taxon>Pseudomonadales</taxon>
        <taxon>Pseudomonadaceae</taxon>
        <taxon>Stutzerimonas</taxon>
    </lineage>
</organism>
<evidence type="ECO:0000256" key="1">
    <source>
        <dbReference type="ARBA" id="ARBA00008645"/>
    </source>
</evidence>
<dbReference type="SUPFAM" id="SSF53474">
    <property type="entry name" value="alpha/beta-Hydrolases"/>
    <property type="match status" value="1"/>
</dbReference>
<dbReference type="Pfam" id="PF00561">
    <property type="entry name" value="Abhydrolase_1"/>
    <property type="match status" value="1"/>
</dbReference>
<name>A0A9X2ARF1_9GAMM</name>
<comment type="caution">
    <text evidence="4">The sequence shown here is derived from an EMBL/GenBank/DDBJ whole genome shotgun (WGS) entry which is preliminary data.</text>
</comment>
<evidence type="ECO:0000259" key="3">
    <source>
        <dbReference type="Pfam" id="PF00561"/>
    </source>
</evidence>
<dbReference type="EMBL" id="JALGRD010000004">
    <property type="protein sequence ID" value="MCJ0973368.1"/>
    <property type="molecule type" value="Genomic_DNA"/>
</dbReference>
<feature type="domain" description="AB hydrolase-1" evidence="3">
    <location>
        <begin position="29"/>
        <end position="144"/>
    </location>
</feature>
<dbReference type="PANTHER" id="PTHR43798">
    <property type="entry name" value="MONOACYLGLYCEROL LIPASE"/>
    <property type="match status" value="1"/>
</dbReference>
<dbReference type="InterPro" id="IPR050266">
    <property type="entry name" value="AB_hydrolase_sf"/>
</dbReference>
<gene>
    <name evidence="4" type="ORF">MST27_08305</name>
</gene>
<protein>
    <submittedName>
        <fullName evidence="4">Alpha/beta hydrolase</fullName>
    </submittedName>
</protein>
<dbReference type="PANTHER" id="PTHR43798:SF14">
    <property type="entry name" value="SERINE HYDROLASE-LIKE PROTEIN DDB_G0286239"/>
    <property type="match status" value="1"/>
</dbReference>
<comment type="similarity">
    <text evidence="1">Belongs to the AB hydrolase superfamily.</text>
</comment>
<evidence type="ECO:0000313" key="4">
    <source>
        <dbReference type="EMBL" id="MCJ0973368.1"/>
    </source>
</evidence>
<dbReference type="GO" id="GO:0016787">
    <property type="term" value="F:hydrolase activity"/>
    <property type="evidence" value="ECO:0007669"/>
    <property type="project" value="UniProtKB-KW"/>
</dbReference>
<dbReference type="GO" id="GO:0016020">
    <property type="term" value="C:membrane"/>
    <property type="evidence" value="ECO:0007669"/>
    <property type="project" value="TreeGrafter"/>
</dbReference>
<keyword evidence="2 4" id="KW-0378">Hydrolase</keyword>
<sequence>MSLVFEEIRLNLPHIEVAAHLYGPEQGRPVIALHGWLDNAASFSRLAPLLEGVRIVALDLPGHGHSAHRPAGAAYNIWDYAHDVLQVAEQLGWQRFTLLGHSMGAIVSVLLAGAMPERVERLALIDGVIPYTGEADTAPQKLGESLRALLEVDERRKPVYTSFDEAVSARMKGVGAVSREAAERLAQRGLMPVPGGLTWRTDARLMLPSPMRLTRAHALAFVDRVECPVSLVLAEQGLMTEPPIRGLVDRFPFERHRLPGGHHLHLDDEQGAQAVASVFNAFLDR</sequence>
<evidence type="ECO:0000256" key="2">
    <source>
        <dbReference type="ARBA" id="ARBA00022801"/>
    </source>
</evidence>